<organism evidence="1 2">
    <name type="scientific">Rhododendron molle</name>
    <name type="common">Chinese azalea</name>
    <name type="synonym">Azalea mollis</name>
    <dbReference type="NCBI Taxonomy" id="49168"/>
    <lineage>
        <taxon>Eukaryota</taxon>
        <taxon>Viridiplantae</taxon>
        <taxon>Streptophyta</taxon>
        <taxon>Embryophyta</taxon>
        <taxon>Tracheophyta</taxon>
        <taxon>Spermatophyta</taxon>
        <taxon>Magnoliopsida</taxon>
        <taxon>eudicotyledons</taxon>
        <taxon>Gunneridae</taxon>
        <taxon>Pentapetalae</taxon>
        <taxon>asterids</taxon>
        <taxon>Ericales</taxon>
        <taxon>Ericaceae</taxon>
        <taxon>Ericoideae</taxon>
        <taxon>Rhodoreae</taxon>
        <taxon>Rhododendron</taxon>
    </lineage>
</organism>
<protein>
    <submittedName>
        <fullName evidence="1">Uncharacterized protein</fullName>
    </submittedName>
</protein>
<keyword evidence="2" id="KW-1185">Reference proteome</keyword>
<dbReference type="Proteomes" id="UP001062846">
    <property type="component" value="Chromosome 3"/>
</dbReference>
<dbReference type="EMBL" id="CM046390">
    <property type="protein sequence ID" value="KAI8563987.1"/>
    <property type="molecule type" value="Genomic_DNA"/>
</dbReference>
<sequence>MRRYTFGVDLIDIGATCVATDFTTMKRTVNVKHNLQSMVTSDEWIECSRSKKKCQEGFAMLDHSSQRFWSSRILIFRSTNPLLQLLRLVGSEERPAMGYVYAGYGFAGFDDFEIFEGVKGGEG</sequence>
<comment type="caution">
    <text evidence="1">The sequence shown here is derived from an EMBL/GenBank/DDBJ whole genome shotgun (WGS) entry which is preliminary data.</text>
</comment>
<gene>
    <name evidence="1" type="ORF">RHMOL_Rhmol03G0150300</name>
</gene>
<accession>A0ACC0PG42</accession>
<evidence type="ECO:0000313" key="1">
    <source>
        <dbReference type="EMBL" id="KAI8563987.1"/>
    </source>
</evidence>
<reference evidence="1" key="1">
    <citation type="submission" date="2022-02" db="EMBL/GenBank/DDBJ databases">
        <title>Plant Genome Project.</title>
        <authorList>
            <person name="Zhang R.-G."/>
        </authorList>
    </citation>
    <scope>NUCLEOTIDE SEQUENCE</scope>
    <source>
        <strain evidence="1">AT1</strain>
    </source>
</reference>
<evidence type="ECO:0000313" key="2">
    <source>
        <dbReference type="Proteomes" id="UP001062846"/>
    </source>
</evidence>
<name>A0ACC0PG42_RHOML</name>
<proteinExistence type="predicted"/>